<dbReference type="Pfam" id="PF03478">
    <property type="entry name" value="Beta-prop_KIB1-4"/>
    <property type="match status" value="1"/>
</dbReference>
<dbReference type="AlphaFoldDB" id="A0A8T0WC39"/>
<feature type="domain" description="KIB1-4 beta-propeller" evidence="2">
    <location>
        <begin position="118"/>
        <end position="381"/>
    </location>
</feature>
<keyword evidence="1" id="KW-1133">Transmembrane helix</keyword>
<gene>
    <name evidence="3" type="ORF">PVAP13_2KG489200</name>
</gene>
<keyword evidence="4" id="KW-1185">Reference proteome</keyword>
<organism evidence="3 4">
    <name type="scientific">Panicum virgatum</name>
    <name type="common">Blackwell switchgrass</name>
    <dbReference type="NCBI Taxonomy" id="38727"/>
    <lineage>
        <taxon>Eukaryota</taxon>
        <taxon>Viridiplantae</taxon>
        <taxon>Streptophyta</taxon>
        <taxon>Embryophyta</taxon>
        <taxon>Tracheophyta</taxon>
        <taxon>Spermatophyta</taxon>
        <taxon>Magnoliopsida</taxon>
        <taxon>Liliopsida</taxon>
        <taxon>Poales</taxon>
        <taxon>Poaceae</taxon>
        <taxon>PACMAD clade</taxon>
        <taxon>Panicoideae</taxon>
        <taxon>Panicodae</taxon>
        <taxon>Paniceae</taxon>
        <taxon>Panicinae</taxon>
        <taxon>Panicum</taxon>
        <taxon>Panicum sect. Hiantes</taxon>
    </lineage>
</organism>
<reference evidence="3" key="1">
    <citation type="submission" date="2020-05" db="EMBL/GenBank/DDBJ databases">
        <title>WGS assembly of Panicum virgatum.</title>
        <authorList>
            <person name="Lovell J.T."/>
            <person name="Jenkins J."/>
            <person name="Shu S."/>
            <person name="Juenger T.E."/>
            <person name="Schmutz J."/>
        </authorList>
    </citation>
    <scope>NUCLEOTIDE SEQUENCE</scope>
    <source>
        <strain evidence="3">AP13</strain>
    </source>
</reference>
<dbReference type="Proteomes" id="UP000823388">
    <property type="component" value="Chromosome 2K"/>
</dbReference>
<sequence length="463" mass="51934">MPPPPRREGDRDATITCNCSKCRRLARDGSDGGDGEEVRPWASLAEDLVELIGWRVLAGDLLDYVRFRAVCSHWTKSTLRPRGRGIVDPRFHPRRWMMLPEGHGLYPGHPNLGGYVRFFSLSTGRFVRIHLPLFDDHIVLDSVDGLLLLLLHRDHGTTIRLLHPFTGDIAEFPPLSSLLQQMERYRYMSEDCKLRELRLYLWGLCAAVTVGVAGTITLMIAFGTRHRAAHATAGDQRWTLSASKIPISLVPPISFQGKVFGVSSKWSRDEPIVSIWQIDPPTPIVEGSHLLSLQPVQIIADCPVVSSMTRVNLVECSSELMLVGFPDTSYTELVVYSLADLIRGRVIPITDIGEHALFLGDRSLCVSSNKGFPSVPGNSITCNYRIPHDRQVGICCQRLIEHYHLGSGAWSLAIPKDNPPASPYTLVHHIFTCCFHSHWNKALMFNRAIRPDWSVKPNMWIGE</sequence>
<accession>A0A8T0WC39</accession>
<proteinExistence type="predicted"/>
<evidence type="ECO:0000313" key="4">
    <source>
        <dbReference type="Proteomes" id="UP000823388"/>
    </source>
</evidence>
<feature type="transmembrane region" description="Helical" evidence="1">
    <location>
        <begin position="199"/>
        <end position="222"/>
    </location>
</feature>
<dbReference type="InterPro" id="IPR005174">
    <property type="entry name" value="KIB1-4_b-propeller"/>
</dbReference>
<name>A0A8T0WC39_PANVG</name>
<keyword evidence="1" id="KW-0812">Transmembrane</keyword>
<evidence type="ECO:0000313" key="3">
    <source>
        <dbReference type="EMBL" id="KAG2646142.1"/>
    </source>
</evidence>
<evidence type="ECO:0000256" key="1">
    <source>
        <dbReference type="SAM" id="Phobius"/>
    </source>
</evidence>
<dbReference type="PANTHER" id="PTHR33165:SF36">
    <property type="entry name" value="DUF295 DOMAIN-CONTAINING PROTEIN"/>
    <property type="match status" value="1"/>
</dbReference>
<dbReference type="EMBL" id="CM029039">
    <property type="protein sequence ID" value="KAG2646142.1"/>
    <property type="molecule type" value="Genomic_DNA"/>
</dbReference>
<protein>
    <recommendedName>
        <fullName evidence="2">KIB1-4 beta-propeller domain-containing protein</fullName>
    </recommendedName>
</protein>
<dbReference type="PANTHER" id="PTHR33165">
    <property type="entry name" value="F-BOX DOMAIN CONTAINING PROTEIN-LIKE-RELATED"/>
    <property type="match status" value="1"/>
</dbReference>
<comment type="caution">
    <text evidence="3">The sequence shown here is derived from an EMBL/GenBank/DDBJ whole genome shotgun (WGS) entry which is preliminary data.</text>
</comment>
<evidence type="ECO:0000259" key="2">
    <source>
        <dbReference type="Pfam" id="PF03478"/>
    </source>
</evidence>
<keyword evidence="1" id="KW-0472">Membrane</keyword>